<dbReference type="GO" id="GO:0005829">
    <property type="term" value="C:cytosol"/>
    <property type="evidence" value="ECO:0007669"/>
    <property type="project" value="TreeGrafter"/>
</dbReference>
<dbReference type="SUPFAM" id="SSF53335">
    <property type="entry name" value="S-adenosyl-L-methionine-dependent methyltransferases"/>
    <property type="match status" value="1"/>
</dbReference>
<organism evidence="2">
    <name type="scientific">Candida tenuis (strain ATCC 10573 / BCRC 21748 / CBS 615 / JCM 9827 / NBRC 10315 / NRRL Y-1498 / VKM Y-70)</name>
    <name type="common">Yeast</name>
    <name type="synonym">Yamadazyma tenuis</name>
    <dbReference type="NCBI Taxonomy" id="590646"/>
    <lineage>
        <taxon>Eukaryota</taxon>
        <taxon>Fungi</taxon>
        <taxon>Dikarya</taxon>
        <taxon>Ascomycota</taxon>
        <taxon>Saccharomycotina</taxon>
        <taxon>Pichiomycetes</taxon>
        <taxon>Debaryomycetaceae</taxon>
        <taxon>Yamadazyma</taxon>
    </lineage>
</organism>
<accession>G3B5K2</accession>
<gene>
    <name evidence="1" type="ORF">CANTEDRAFT_123234</name>
</gene>
<evidence type="ECO:0008006" key="3">
    <source>
        <dbReference type="Google" id="ProtNLM"/>
    </source>
</evidence>
<dbReference type="Gene3D" id="3.40.50.150">
    <property type="entry name" value="Vaccinia Virus protein VP39"/>
    <property type="match status" value="1"/>
</dbReference>
<dbReference type="PANTHER" id="PTHR14614">
    <property type="entry name" value="HEPATOCELLULAR CARCINOMA-ASSOCIATED ANTIGEN"/>
    <property type="match status" value="1"/>
</dbReference>
<dbReference type="PANTHER" id="PTHR14614:SF156">
    <property type="entry name" value="PROTEIN-LYSINE N-METHYLTRANSFERASE EFM2"/>
    <property type="match status" value="1"/>
</dbReference>
<name>G3B5K2_CANTC</name>
<dbReference type="EMBL" id="GL996524">
    <property type="protein sequence ID" value="EGV63251.1"/>
    <property type="molecule type" value="Genomic_DNA"/>
</dbReference>
<evidence type="ECO:0000313" key="2">
    <source>
        <dbReference type="Proteomes" id="UP000000707"/>
    </source>
</evidence>
<dbReference type="KEGG" id="cten:18248947"/>
<dbReference type="STRING" id="590646.G3B5K2"/>
<dbReference type="Pfam" id="PF10294">
    <property type="entry name" value="Methyltransf_16"/>
    <property type="match status" value="1"/>
</dbReference>
<dbReference type="GeneID" id="18248947"/>
<dbReference type="OrthoDB" id="433955at2759"/>
<dbReference type="AlphaFoldDB" id="G3B5K2"/>
<keyword evidence="2" id="KW-1185">Reference proteome</keyword>
<evidence type="ECO:0000313" key="1">
    <source>
        <dbReference type="EMBL" id="EGV63251.1"/>
    </source>
</evidence>
<dbReference type="Proteomes" id="UP000000707">
    <property type="component" value="Unassembled WGS sequence"/>
</dbReference>
<proteinExistence type="predicted"/>
<sequence length="390" mass="44809">MSFDPLSLFTPKQVDQVEPEVTVQHPHDDIFVQVSPDMAEEAEDYLIPIHILDLPMLKMKPPAHVLLLFLKLLAADEVWNFKQHQQNPRDSMALFQEKSVSLDLVHSSLAWLSSHSTRFNTMVKVGYLPMLSINLKKTNEYNDWLTRIISSDLKWLQKEEIDEIQKEASLRISENCGRTAQPDIIRKIKLDNMNQIQRDYLKLKEPSLTSDNLGLKTWGSSLILSQKLLNERSLLQEPILELGAGTGLVGIVCLLLGFKKVFLTDLEEILPNLKHNLLINQVDTEVEELDWNDPTGFLVKHSQINFKTIILSDPIYSSDHPALIHKVLKKFTGPQTHVLIQVPLRRNYEDVRETLWNLLDQSFTPIETSIELGADEFGDVEYCFKRLVLK</sequence>
<dbReference type="HOGENOM" id="CLU_049351_1_0_1"/>
<dbReference type="GO" id="GO:0008757">
    <property type="term" value="F:S-adenosylmethionine-dependent methyltransferase activity"/>
    <property type="evidence" value="ECO:0007669"/>
    <property type="project" value="UniProtKB-ARBA"/>
</dbReference>
<protein>
    <recommendedName>
        <fullName evidence="3">S-adenosyl-L-methionine-dependent methyltransferase</fullName>
    </recommendedName>
</protein>
<dbReference type="InterPro" id="IPR029063">
    <property type="entry name" value="SAM-dependent_MTases_sf"/>
</dbReference>
<dbReference type="eggNOG" id="KOG2793">
    <property type="taxonomic scope" value="Eukaryota"/>
</dbReference>
<reference evidence="1 2" key="1">
    <citation type="journal article" date="2011" name="Proc. Natl. Acad. Sci. U.S.A.">
        <title>Comparative genomics of xylose-fermenting fungi for enhanced biofuel production.</title>
        <authorList>
            <person name="Wohlbach D.J."/>
            <person name="Kuo A."/>
            <person name="Sato T.K."/>
            <person name="Potts K.M."/>
            <person name="Salamov A.A."/>
            <person name="LaButti K.M."/>
            <person name="Sun H."/>
            <person name="Clum A."/>
            <person name="Pangilinan J.L."/>
            <person name="Lindquist E.A."/>
            <person name="Lucas S."/>
            <person name="Lapidus A."/>
            <person name="Jin M."/>
            <person name="Gunawan C."/>
            <person name="Balan V."/>
            <person name="Dale B.E."/>
            <person name="Jeffries T.W."/>
            <person name="Zinkel R."/>
            <person name="Barry K.W."/>
            <person name="Grigoriev I.V."/>
            <person name="Gasch A.P."/>
        </authorList>
    </citation>
    <scope>NUCLEOTIDE SEQUENCE [LARGE SCALE GENOMIC DNA]</scope>
    <source>
        <strain evidence="2">ATCC 10573 / BCRC 21748 / CBS 615 / JCM 9827 / NBRC 10315 / NRRL Y-1498 / VKM Y-70</strain>
    </source>
</reference>
<dbReference type="InterPro" id="IPR019410">
    <property type="entry name" value="Methyltransf_16"/>
</dbReference>